<dbReference type="Proteomes" id="UP001381693">
    <property type="component" value="Unassembled WGS sequence"/>
</dbReference>
<dbReference type="AlphaFoldDB" id="A0AAN8XFF0"/>
<comment type="caution">
    <text evidence="1">The sequence shown here is derived from an EMBL/GenBank/DDBJ whole genome shotgun (WGS) entry which is preliminary data.</text>
</comment>
<protein>
    <submittedName>
        <fullName evidence="1">Uncharacterized protein</fullName>
    </submittedName>
</protein>
<sequence>MELPFKIPLIIDNAPDHPSMPRGCVQMTLGCLMQALFHGPVTVIPITGMST</sequence>
<gene>
    <name evidence="1" type="ORF">SK128_010041</name>
</gene>
<name>A0AAN8XFF0_HALRR</name>
<proteinExistence type="predicted"/>
<organism evidence="1 2">
    <name type="scientific">Halocaridina rubra</name>
    <name type="common">Hawaiian red shrimp</name>
    <dbReference type="NCBI Taxonomy" id="373956"/>
    <lineage>
        <taxon>Eukaryota</taxon>
        <taxon>Metazoa</taxon>
        <taxon>Ecdysozoa</taxon>
        <taxon>Arthropoda</taxon>
        <taxon>Crustacea</taxon>
        <taxon>Multicrustacea</taxon>
        <taxon>Malacostraca</taxon>
        <taxon>Eumalacostraca</taxon>
        <taxon>Eucarida</taxon>
        <taxon>Decapoda</taxon>
        <taxon>Pleocyemata</taxon>
        <taxon>Caridea</taxon>
        <taxon>Atyoidea</taxon>
        <taxon>Atyidae</taxon>
        <taxon>Halocaridina</taxon>
    </lineage>
</organism>
<reference evidence="1 2" key="1">
    <citation type="submission" date="2023-11" db="EMBL/GenBank/DDBJ databases">
        <title>Halocaridina rubra genome assembly.</title>
        <authorList>
            <person name="Smith C."/>
        </authorList>
    </citation>
    <scope>NUCLEOTIDE SEQUENCE [LARGE SCALE GENOMIC DNA]</scope>
    <source>
        <strain evidence="1">EP-1</strain>
        <tissue evidence="1">Whole</tissue>
    </source>
</reference>
<dbReference type="EMBL" id="JAXCGZ010007231">
    <property type="protein sequence ID" value="KAK7079378.1"/>
    <property type="molecule type" value="Genomic_DNA"/>
</dbReference>
<keyword evidence="2" id="KW-1185">Reference proteome</keyword>
<accession>A0AAN8XFF0</accession>
<evidence type="ECO:0000313" key="2">
    <source>
        <dbReference type="Proteomes" id="UP001381693"/>
    </source>
</evidence>
<evidence type="ECO:0000313" key="1">
    <source>
        <dbReference type="EMBL" id="KAK7079378.1"/>
    </source>
</evidence>